<evidence type="ECO:0000256" key="1">
    <source>
        <dbReference type="ARBA" id="ARBA00004141"/>
    </source>
</evidence>
<protein>
    <submittedName>
        <fullName evidence="7">Uncharacterized protein</fullName>
    </submittedName>
</protein>
<sequence>MSFLGFSQDFAAGFAHYAPAVLQIVFINLLLGGDNAIAIALACRSLPPQQRRAGVWIGTSLGIVLRFAMVYAIGYLLAVPYMHVVAGLLLAWIGMQLLRDDGASHAESDEAPAAKALWRVVALILFADFAMSLDNGLATAAVAETLPAESRVAVVLAGLAVGAPAIALGSAVMLRVIERFPLVIWLGSALLGWIAADMLLADPHVAQVLRDVADAIGDGAGNEWLVRVLVCVAMAALVLFVPFMQRVGLRGWRAG</sequence>
<dbReference type="Proteomes" id="UP000494252">
    <property type="component" value="Unassembled WGS sequence"/>
</dbReference>
<dbReference type="RefSeq" id="WP_175165270.1">
    <property type="nucleotide sequence ID" value="NZ_CADIKI010000023.1"/>
</dbReference>
<name>A0A6J5GTK1_9BURK</name>
<feature type="transmembrane region" description="Helical" evidence="6">
    <location>
        <begin position="224"/>
        <end position="243"/>
    </location>
</feature>
<dbReference type="AlphaFoldDB" id="A0A6J5GTK1"/>
<keyword evidence="5 6" id="KW-0472">Membrane</keyword>
<feature type="transmembrane region" description="Helical" evidence="6">
    <location>
        <begin position="153"/>
        <end position="173"/>
    </location>
</feature>
<dbReference type="InterPro" id="IPR022301">
    <property type="entry name" value="Integral_membrane_YjbE"/>
</dbReference>
<feature type="transmembrane region" description="Helical" evidence="6">
    <location>
        <begin position="53"/>
        <end position="72"/>
    </location>
</feature>
<feature type="transmembrane region" description="Helical" evidence="6">
    <location>
        <begin position="180"/>
        <end position="201"/>
    </location>
</feature>
<gene>
    <name evidence="7" type="ORF">LMG27177_06153</name>
</gene>
<feature type="transmembrane region" description="Helical" evidence="6">
    <location>
        <begin position="20"/>
        <end position="41"/>
    </location>
</feature>
<evidence type="ECO:0000256" key="2">
    <source>
        <dbReference type="ARBA" id="ARBA00007511"/>
    </source>
</evidence>
<evidence type="ECO:0000313" key="7">
    <source>
        <dbReference type="EMBL" id="CAB3806675.1"/>
    </source>
</evidence>
<organism evidence="7 8">
    <name type="scientific">Paraburkholderia fynbosensis</name>
    <dbReference type="NCBI Taxonomy" id="1200993"/>
    <lineage>
        <taxon>Bacteria</taxon>
        <taxon>Pseudomonadati</taxon>
        <taxon>Pseudomonadota</taxon>
        <taxon>Betaproteobacteria</taxon>
        <taxon>Burkholderiales</taxon>
        <taxon>Burkholderiaceae</taxon>
        <taxon>Paraburkholderia</taxon>
    </lineage>
</organism>
<proteinExistence type="inferred from homology"/>
<evidence type="ECO:0000313" key="8">
    <source>
        <dbReference type="Proteomes" id="UP000494252"/>
    </source>
</evidence>
<evidence type="ECO:0000256" key="3">
    <source>
        <dbReference type="ARBA" id="ARBA00022692"/>
    </source>
</evidence>
<dbReference type="InterPro" id="IPR005496">
    <property type="entry name" value="Integral_membrane_TerC"/>
</dbReference>
<dbReference type="NCBIfam" id="TIGR03717">
    <property type="entry name" value="R_switched_YjbE"/>
    <property type="match status" value="1"/>
</dbReference>
<reference evidence="7 8" key="1">
    <citation type="submission" date="2020-04" db="EMBL/GenBank/DDBJ databases">
        <authorList>
            <person name="De Canck E."/>
        </authorList>
    </citation>
    <scope>NUCLEOTIDE SEQUENCE [LARGE SCALE GENOMIC DNA]</scope>
    <source>
        <strain evidence="7 8">LMG 27177</strain>
    </source>
</reference>
<evidence type="ECO:0000256" key="6">
    <source>
        <dbReference type="SAM" id="Phobius"/>
    </source>
</evidence>
<dbReference type="GO" id="GO:0016020">
    <property type="term" value="C:membrane"/>
    <property type="evidence" value="ECO:0007669"/>
    <property type="project" value="UniProtKB-SubCell"/>
</dbReference>
<keyword evidence="4 6" id="KW-1133">Transmembrane helix</keyword>
<dbReference type="PANTHER" id="PTHR30238:SF4">
    <property type="entry name" value="SLL1022 PROTEIN"/>
    <property type="match status" value="1"/>
</dbReference>
<evidence type="ECO:0000256" key="5">
    <source>
        <dbReference type="ARBA" id="ARBA00023136"/>
    </source>
</evidence>
<dbReference type="EMBL" id="CADIKI010000023">
    <property type="protein sequence ID" value="CAB3806675.1"/>
    <property type="molecule type" value="Genomic_DNA"/>
</dbReference>
<evidence type="ECO:0000256" key="4">
    <source>
        <dbReference type="ARBA" id="ARBA00022989"/>
    </source>
</evidence>
<keyword evidence="8" id="KW-1185">Reference proteome</keyword>
<feature type="transmembrane region" description="Helical" evidence="6">
    <location>
        <begin position="78"/>
        <end position="95"/>
    </location>
</feature>
<accession>A0A6J5GTK1</accession>
<dbReference type="PANTHER" id="PTHR30238">
    <property type="entry name" value="MEMBRANE BOUND PREDICTED REDOX MODULATOR"/>
    <property type="match status" value="1"/>
</dbReference>
<comment type="similarity">
    <text evidence="2">Belongs to the TerC family.</text>
</comment>
<keyword evidence="3 6" id="KW-0812">Transmembrane</keyword>
<dbReference type="Pfam" id="PF03741">
    <property type="entry name" value="TerC"/>
    <property type="match status" value="1"/>
</dbReference>
<comment type="subcellular location">
    <subcellularLocation>
        <location evidence="1">Membrane</location>
        <topology evidence="1">Multi-pass membrane protein</topology>
    </subcellularLocation>
</comment>
<feature type="transmembrane region" description="Helical" evidence="6">
    <location>
        <begin position="116"/>
        <end position="133"/>
    </location>
</feature>